<organism evidence="3">
    <name type="scientific">Streptomyces tabacisoli</name>
    <dbReference type="NCBI Taxonomy" id="3156398"/>
    <lineage>
        <taxon>Bacteria</taxon>
        <taxon>Bacillati</taxon>
        <taxon>Actinomycetota</taxon>
        <taxon>Actinomycetes</taxon>
        <taxon>Kitasatosporales</taxon>
        <taxon>Streptomycetaceae</taxon>
        <taxon>Streptomyces</taxon>
    </lineage>
</organism>
<dbReference type="Pfam" id="PF20028">
    <property type="entry name" value="VMAP-C"/>
    <property type="match status" value="1"/>
</dbReference>
<protein>
    <submittedName>
        <fullName evidence="3">Uncharacterized protein</fullName>
    </submittedName>
</protein>
<dbReference type="EMBL" id="CP159534">
    <property type="protein sequence ID" value="XCJ74421.1"/>
    <property type="molecule type" value="Genomic_DNA"/>
</dbReference>
<accession>A0AAU8J354</accession>
<gene>
    <name evidence="3" type="ORF">ABII15_32585</name>
</gene>
<dbReference type="AlphaFoldDB" id="A0AAU8J354"/>
<sequence>MPLRLVSVLTDELCALSCVREARQRSLFISLVCDDLGIQWIEQGIAVRAEMATFVNQALQHRGSEGYRAIVECVGALEGRESGESLDRLVRRAVYGVESRGLPELPGVFAAETQRRAWELLTLGPVPRPVLHSVLAGELRIALPDAEGPVGLFAHLAEQNAQPDGLPPAVVLVEVVAALGSSQAAALQAWSEEWAEAAELTGALRERRARIACGAVPDSTVPRALVVMVDPAHDGTDRIYVRHWVNAAAGFWQPRAFEPQETTLDRLAPAVLRAVRHGEAQWAGAAEDSPVHVEFVLPHSLLNHDVARLKIAADAFEPLPLHLRFYIHLRSLDRMRVRDARQLSLWRERWRTLQEAPAAETYRWSRTTDPLTQWQEKLARNPRVTGVILQHPAERGHGLEALAAALTEGVGLVVWDRRPDTPQSVELLQLLLGHSPGQLPFKVHQLRVQAETEEVGRLLVGRNIAFLWDDPNRLVDCEEMPA</sequence>
<evidence type="ECO:0000259" key="2">
    <source>
        <dbReference type="Pfam" id="PF20028"/>
    </source>
</evidence>
<feature type="domain" description="vWA-MoxR associated protein C-terminal" evidence="2">
    <location>
        <begin position="237"/>
        <end position="471"/>
    </location>
</feature>
<dbReference type="InterPro" id="IPR045450">
    <property type="entry name" value="VMAP_C"/>
</dbReference>
<dbReference type="Pfam" id="PF19916">
    <property type="entry name" value="VMAP-M0"/>
    <property type="match status" value="1"/>
</dbReference>
<evidence type="ECO:0000259" key="1">
    <source>
        <dbReference type="Pfam" id="PF19916"/>
    </source>
</evidence>
<name>A0AAU8J354_9ACTN</name>
<feature type="domain" description="vWA-MoxR associated protein middle region 0" evidence="1">
    <location>
        <begin position="113"/>
        <end position="209"/>
    </location>
</feature>
<dbReference type="InterPro" id="IPR045555">
    <property type="entry name" value="VMAP-M0"/>
</dbReference>
<dbReference type="KEGG" id="stac:ABII15_32585"/>
<proteinExistence type="predicted"/>
<reference evidence="3" key="1">
    <citation type="submission" date="2024-06" db="EMBL/GenBank/DDBJ databases">
        <title>Streptomyces sp. strain HUAS MG91 genome sequences.</title>
        <authorList>
            <person name="Mo P."/>
        </authorList>
    </citation>
    <scope>NUCLEOTIDE SEQUENCE</scope>
    <source>
        <strain evidence="3">HUAS MG91</strain>
    </source>
</reference>
<evidence type="ECO:0000313" key="3">
    <source>
        <dbReference type="EMBL" id="XCJ74421.1"/>
    </source>
</evidence>
<dbReference type="RefSeq" id="WP_353945865.1">
    <property type="nucleotide sequence ID" value="NZ_CP159534.1"/>
</dbReference>